<sequence length="232" mass="26337">FEFQGDFDPNKSQERVFNVTQEQITDWIGQKILDFNSSQGILSGSNMMVSGLKCNDINDRVDTVLEVADIFVGLGEGVLSFLKAYLEKNSERRASALLLWCQRKTIGYSNVKVVNFTKRGMNSLAFNALLHARRSLLDVEDVDAARSDENSVITCVSLCYHHFAEQKRKLTGASRVVNSWTKNDQIVADEMDHGRKTVEAEKSLKNRKLLQVIFLRGFVEKLLNTFINNEDH</sequence>
<dbReference type="EMBL" id="UYYA01001330">
    <property type="protein sequence ID" value="VDM55304.1"/>
    <property type="molecule type" value="Genomic_DNA"/>
</dbReference>
<reference evidence="1 2" key="2">
    <citation type="submission" date="2018-11" db="EMBL/GenBank/DDBJ databases">
        <authorList>
            <consortium name="Pathogen Informatics"/>
        </authorList>
    </citation>
    <scope>NUCLEOTIDE SEQUENCE [LARGE SCALE GENOMIC DNA]</scope>
    <source>
        <strain evidence="1 2">Costa Rica</strain>
    </source>
</reference>
<dbReference type="PANTHER" id="PTHR11915">
    <property type="entry name" value="SPECTRIN/FILAMIN RELATED CYTOSKELETAL PROTEIN"/>
    <property type="match status" value="1"/>
</dbReference>
<evidence type="ECO:0000313" key="1">
    <source>
        <dbReference type="EMBL" id="VDM55304.1"/>
    </source>
</evidence>
<evidence type="ECO:0000313" key="3">
    <source>
        <dbReference type="WBParaSite" id="ACOC_0000371801-mRNA-1"/>
    </source>
</evidence>
<keyword evidence="2" id="KW-1185">Reference proteome</keyword>
<evidence type="ECO:0000313" key="2">
    <source>
        <dbReference type="Proteomes" id="UP000267027"/>
    </source>
</evidence>
<accession>A0A0R3PH91</accession>
<dbReference type="Proteomes" id="UP000267027">
    <property type="component" value="Unassembled WGS sequence"/>
</dbReference>
<reference evidence="3" key="1">
    <citation type="submission" date="2017-02" db="UniProtKB">
        <authorList>
            <consortium name="WormBaseParasite"/>
        </authorList>
    </citation>
    <scope>IDENTIFICATION</scope>
</reference>
<dbReference type="OrthoDB" id="10017054at2759"/>
<proteinExistence type="predicted"/>
<dbReference type="AlphaFoldDB" id="A0A0R3PH91"/>
<organism evidence="3">
    <name type="scientific">Angiostrongylus costaricensis</name>
    <name type="common">Nematode worm</name>
    <dbReference type="NCBI Taxonomy" id="334426"/>
    <lineage>
        <taxon>Eukaryota</taxon>
        <taxon>Metazoa</taxon>
        <taxon>Ecdysozoa</taxon>
        <taxon>Nematoda</taxon>
        <taxon>Chromadorea</taxon>
        <taxon>Rhabditida</taxon>
        <taxon>Rhabditina</taxon>
        <taxon>Rhabditomorpha</taxon>
        <taxon>Strongyloidea</taxon>
        <taxon>Metastrongylidae</taxon>
        <taxon>Angiostrongylus</taxon>
    </lineage>
</organism>
<name>A0A0R3PH91_ANGCS</name>
<dbReference type="InterPro" id="IPR036872">
    <property type="entry name" value="CH_dom_sf"/>
</dbReference>
<dbReference type="STRING" id="334426.A0A0R3PH91"/>
<gene>
    <name evidence="1" type="ORF">ACOC_LOCUS3719</name>
</gene>
<dbReference type="SUPFAM" id="SSF47576">
    <property type="entry name" value="Calponin-homology domain, CH-domain"/>
    <property type="match status" value="1"/>
</dbReference>
<dbReference type="WBParaSite" id="ACOC_0000371801-mRNA-1">
    <property type="protein sequence ID" value="ACOC_0000371801-mRNA-1"/>
    <property type="gene ID" value="ACOC_0000371801"/>
</dbReference>
<protein>
    <submittedName>
        <fullName evidence="3">Calponin-homology (CH) domain-containing protein</fullName>
    </submittedName>
</protein>
<dbReference type="Gene3D" id="1.10.418.10">
    <property type="entry name" value="Calponin-like domain"/>
    <property type="match status" value="1"/>
</dbReference>